<sequence length="706" mass="74195">MTAALSRLLVTLGLIAAVVGAVLVAPVATSSPTAPAQAADTRYFDPGNIISDAVFFDGLAMDAGAIQDFLNLRGAGCTVGADGSPCLKNYRMNTTDRAADSLCGGYRGAYNESAATVIARVAATCQVNPRVLLVLLQKEMGLVTTTNPTAKKYERAAGYACPDTANGGCDPTYAGLQNQLYRSAWQYQRYAAVPGNYQYKAGRNNIIGWHPNSGCGSSTVYIANQATAGLYIYTPYRPNQAALNAGYGTGDGCSSYGNRNFWNYFTDWFGSTQSSEGAALYAKYQSLGGQSGSLGTVQSPYLCGLANGGCYQVFQKGVIYWTPGTGAWSVTGAIQDKWGGLGREWGTLGYPRSDANCGLGGGGCYQVFERGTMYWTATTGAFAVHGLVGSKWISTGAENGTLGYPVGDQGCGLRDGGCYQAFQYGLVHWTSGTGAHVVAGDMGAKWSALGRENGALGYPVMDRACGLVAGGCYQIFQFGTLYSAPATGTYVAKGGIGYTWMRGGAENGPLGYPVADETCGLPGGGCAQDFERGSVFWSPPTGAHVVSGLTRDKYNAVGRERGFLGYPTTEMACGLVRGGCYQVFQYGTTYQSPVGTYIAKGGLGHTWMLLGAENGSMGYPVADEFCGLRENGCFQVFENGSVYYAPAFGAFPVDGPIRDAWLAQGAENGWWGYPTGKPQGTADGTTQRFERGTATWTTSTGTVTFG</sequence>
<protein>
    <submittedName>
        <fullName evidence="1">Uncharacterized conserved protein, contains LGFP repeats</fullName>
    </submittedName>
</protein>
<gene>
    <name evidence="1" type="ORF">SAMN05660748_1688</name>
</gene>
<dbReference type="Proteomes" id="UP000219435">
    <property type="component" value="Unassembled WGS sequence"/>
</dbReference>
<dbReference type="InterPro" id="IPR013207">
    <property type="entry name" value="LGFP"/>
</dbReference>
<name>A0A285V4A5_9ACTN</name>
<dbReference type="AlphaFoldDB" id="A0A285V4A5"/>
<dbReference type="Pfam" id="PF08310">
    <property type="entry name" value="LGFP"/>
    <property type="match status" value="7"/>
</dbReference>
<keyword evidence="2" id="KW-1185">Reference proteome</keyword>
<proteinExistence type="predicted"/>
<dbReference type="RefSeq" id="WP_097194541.1">
    <property type="nucleotide sequence ID" value="NZ_OBQI01000002.1"/>
</dbReference>
<evidence type="ECO:0000313" key="2">
    <source>
        <dbReference type="Proteomes" id="UP000219435"/>
    </source>
</evidence>
<accession>A0A285V4A5</accession>
<evidence type="ECO:0000313" key="1">
    <source>
        <dbReference type="EMBL" id="SOC48974.1"/>
    </source>
</evidence>
<organism evidence="1 2">
    <name type="scientific">Blastococcus aggregatus</name>
    <dbReference type="NCBI Taxonomy" id="38502"/>
    <lineage>
        <taxon>Bacteria</taxon>
        <taxon>Bacillati</taxon>
        <taxon>Actinomycetota</taxon>
        <taxon>Actinomycetes</taxon>
        <taxon>Geodermatophilales</taxon>
        <taxon>Geodermatophilaceae</taxon>
        <taxon>Blastococcus</taxon>
    </lineage>
</organism>
<dbReference type="EMBL" id="OBQI01000002">
    <property type="protein sequence ID" value="SOC48974.1"/>
    <property type="molecule type" value="Genomic_DNA"/>
</dbReference>
<dbReference type="OrthoDB" id="9764271at2"/>
<reference evidence="2" key="1">
    <citation type="submission" date="2017-08" db="EMBL/GenBank/DDBJ databases">
        <authorList>
            <person name="Varghese N."/>
            <person name="Submissions S."/>
        </authorList>
    </citation>
    <scope>NUCLEOTIDE SEQUENCE [LARGE SCALE GENOMIC DNA]</scope>
    <source>
        <strain evidence="2">DSM 4725</strain>
    </source>
</reference>